<dbReference type="PANTHER" id="PTHR46409">
    <property type="entry name" value="HTH PSQ-TYPE DOMAIN-CONTAINING PROTEIN"/>
    <property type="match status" value="1"/>
</dbReference>
<evidence type="ECO:0000313" key="1">
    <source>
        <dbReference type="EMBL" id="ESO00438.1"/>
    </source>
</evidence>
<dbReference type="Proteomes" id="UP000015101">
    <property type="component" value="Unassembled WGS sequence"/>
</dbReference>
<evidence type="ECO:0000313" key="3">
    <source>
        <dbReference type="Proteomes" id="UP000015101"/>
    </source>
</evidence>
<dbReference type="InParanoid" id="T1F9S9"/>
<sequence length="240" mass="27219">MNLANPIISPAYSTTYNYIYDRKFILPRDNFDCNARDNVKKGSSYLSTSGSSSTDISDEDEICIIETPRRSGKETQQMRGPKSFSGSIGKRLDNCLDFKVEIFEPIPTKLPDLNTDLLSIDQKYLYQMGSAISAGTVSQNLAIKDPEKLTHSRWLTCANRIFWLYIGTANPTENLKELVNFITKAVERCVKLLTEASISVCGPEARDRFIRTRIKARQDIQIFNTKSQYFDKKKGAETLE</sequence>
<organism evidence="2 3">
    <name type="scientific">Helobdella robusta</name>
    <name type="common">Californian leech</name>
    <dbReference type="NCBI Taxonomy" id="6412"/>
    <lineage>
        <taxon>Eukaryota</taxon>
        <taxon>Metazoa</taxon>
        <taxon>Spiralia</taxon>
        <taxon>Lophotrochozoa</taxon>
        <taxon>Annelida</taxon>
        <taxon>Clitellata</taxon>
        <taxon>Hirudinea</taxon>
        <taxon>Rhynchobdellida</taxon>
        <taxon>Glossiphoniidae</taxon>
        <taxon>Helobdella</taxon>
    </lineage>
</organism>
<dbReference type="EMBL" id="KB096945">
    <property type="protein sequence ID" value="ESO00438.1"/>
    <property type="molecule type" value="Genomic_DNA"/>
</dbReference>
<dbReference type="OrthoDB" id="6617942at2759"/>
<reference evidence="3" key="1">
    <citation type="submission" date="2012-12" db="EMBL/GenBank/DDBJ databases">
        <authorList>
            <person name="Hellsten U."/>
            <person name="Grimwood J."/>
            <person name="Chapman J.A."/>
            <person name="Shapiro H."/>
            <person name="Aerts A."/>
            <person name="Otillar R.P."/>
            <person name="Terry A.Y."/>
            <person name="Boore J.L."/>
            <person name="Simakov O."/>
            <person name="Marletaz F."/>
            <person name="Cho S.-J."/>
            <person name="Edsinger-Gonzales E."/>
            <person name="Havlak P."/>
            <person name="Kuo D.-H."/>
            <person name="Larsson T."/>
            <person name="Lv J."/>
            <person name="Arendt D."/>
            <person name="Savage R."/>
            <person name="Osoegawa K."/>
            <person name="de Jong P."/>
            <person name="Lindberg D.R."/>
            <person name="Seaver E.C."/>
            <person name="Weisblat D.A."/>
            <person name="Putnam N.H."/>
            <person name="Grigoriev I.V."/>
            <person name="Rokhsar D.S."/>
        </authorList>
    </citation>
    <scope>NUCLEOTIDE SEQUENCE</scope>
</reference>
<gene>
    <name evidence="2" type="primary">20205578</name>
    <name evidence="1" type="ORF">HELRODRAFT_175868</name>
</gene>
<name>T1F9S9_HELRO</name>
<dbReference type="HOGENOM" id="CLU_1157515_0_0_1"/>
<dbReference type="KEGG" id="hro:HELRODRAFT_175868"/>
<dbReference type="EMBL" id="AMQM01005460">
    <property type="status" value="NOT_ANNOTATED_CDS"/>
    <property type="molecule type" value="Genomic_DNA"/>
</dbReference>
<dbReference type="CTD" id="20205578"/>
<reference evidence="1 3" key="2">
    <citation type="journal article" date="2013" name="Nature">
        <title>Insights into bilaterian evolution from three spiralian genomes.</title>
        <authorList>
            <person name="Simakov O."/>
            <person name="Marletaz F."/>
            <person name="Cho S.J."/>
            <person name="Edsinger-Gonzales E."/>
            <person name="Havlak P."/>
            <person name="Hellsten U."/>
            <person name="Kuo D.H."/>
            <person name="Larsson T."/>
            <person name="Lv J."/>
            <person name="Arendt D."/>
            <person name="Savage R."/>
            <person name="Osoegawa K."/>
            <person name="de Jong P."/>
            <person name="Grimwood J."/>
            <person name="Chapman J.A."/>
            <person name="Shapiro H."/>
            <person name="Aerts A."/>
            <person name="Otillar R.P."/>
            <person name="Terry A.Y."/>
            <person name="Boore J.L."/>
            <person name="Grigoriev I.V."/>
            <person name="Lindberg D.R."/>
            <person name="Seaver E.C."/>
            <person name="Weisblat D.A."/>
            <person name="Putnam N.H."/>
            <person name="Rokhsar D.S."/>
        </authorList>
    </citation>
    <scope>NUCLEOTIDE SEQUENCE</scope>
</reference>
<dbReference type="AlphaFoldDB" id="T1F9S9"/>
<reference evidence="2" key="3">
    <citation type="submission" date="2015-06" db="UniProtKB">
        <authorList>
            <consortium name="EnsemblMetazoa"/>
        </authorList>
    </citation>
    <scope>IDENTIFICATION</scope>
</reference>
<dbReference type="RefSeq" id="XP_009021488.1">
    <property type="nucleotide sequence ID" value="XM_009023240.1"/>
</dbReference>
<dbReference type="PANTHER" id="PTHR46409:SF1">
    <property type="entry name" value="HTH PSQ-TYPE DOMAIN-CONTAINING PROTEIN"/>
    <property type="match status" value="1"/>
</dbReference>
<dbReference type="GeneID" id="20205578"/>
<keyword evidence="3" id="KW-1185">Reference proteome</keyword>
<evidence type="ECO:0000313" key="2">
    <source>
        <dbReference type="EnsemblMetazoa" id="HelroP175868"/>
    </source>
</evidence>
<dbReference type="EnsemblMetazoa" id="HelroT175868">
    <property type="protein sequence ID" value="HelroP175868"/>
    <property type="gene ID" value="HelroG175868"/>
</dbReference>
<proteinExistence type="predicted"/>
<protein>
    <submittedName>
        <fullName evidence="1 2">Uncharacterized protein</fullName>
    </submittedName>
</protein>
<accession>T1F9S9</accession>